<dbReference type="InterPro" id="IPR036249">
    <property type="entry name" value="Thioredoxin-like_sf"/>
</dbReference>
<dbReference type="Proteomes" id="UP000824998">
    <property type="component" value="Unassembled WGS sequence"/>
</dbReference>
<gene>
    <name evidence="5" type="ORF">BJ875DRAFT_531499</name>
</gene>
<protein>
    <submittedName>
        <fullName evidence="5">Thioredoxin-like domain-containing protein</fullName>
    </submittedName>
</protein>
<evidence type="ECO:0000256" key="3">
    <source>
        <dbReference type="SAM" id="SignalP"/>
    </source>
</evidence>
<feature type="domain" description="Thioredoxin" evidence="4">
    <location>
        <begin position="40"/>
        <end position="108"/>
    </location>
</feature>
<feature type="signal peptide" evidence="3">
    <location>
        <begin position="1"/>
        <end position="19"/>
    </location>
</feature>
<dbReference type="GO" id="GO:0034976">
    <property type="term" value="P:response to endoplasmic reticulum stress"/>
    <property type="evidence" value="ECO:0007669"/>
    <property type="project" value="TreeGrafter"/>
</dbReference>
<evidence type="ECO:0000313" key="5">
    <source>
        <dbReference type="EMBL" id="KAG9239732.1"/>
    </source>
</evidence>
<feature type="chain" id="PRO_5040497340" evidence="3">
    <location>
        <begin position="20"/>
        <end position="360"/>
    </location>
</feature>
<dbReference type="Pfam" id="PF00085">
    <property type="entry name" value="Thioredoxin"/>
    <property type="match status" value="1"/>
</dbReference>
<evidence type="ECO:0000313" key="6">
    <source>
        <dbReference type="Proteomes" id="UP000824998"/>
    </source>
</evidence>
<keyword evidence="6" id="KW-1185">Reference proteome</keyword>
<dbReference type="CDD" id="cd02982">
    <property type="entry name" value="PDI_b'_family"/>
    <property type="match status" value="1"/>
</dbReference>
<dbReference type="GO" id="GO:0006457">
    <property type="term" value="P:protein folding"/>
    <property type="evidence" value="ECO:0007669"/>
    <property type="project" value="TreeGrafter"/>
</dbReference>
<dbReference type="GO" id="GO:0003756">
    <property type="term" value="F:protein disulfide isomerase activity"/>
    <property type="evidence" value="ECO:0007669"/>
    <property type="project" value="TreeGrafter"/>
</dbReference>
<dbReference type="CDD" id="cd02961">
    <property type="entry name" value="PDI_a_family"/>
    <property type="match status" value="1"/>
</dbReference>
<dbReference type="CDD" id="cd02981">
    <property type="entry name" value="PDI_b_family"/>
    <property type="match status" value="1"/>
</dbReference>
<feature type="region of interest" description="Disordered" evidence="2">
    <location>
        <begin position="323"/>
        <end position="360"/>
    </location>
</feature>
<dbReference type="AlphaFoldDB" id="A0A9P7YUN8"/>
<dbReference type="Gene3D" id="3.40.30.10">
    <property type="entry name" value="Glutaredoxin"/>
    <property type="match status" value="3"/>
</dbReference>
<dbReference type="OrthoDB" id="427280at2759"/>
<evidence type="ECO:0000259" key="4">
    <source>
        <dbReference type="Pfam" id="PF00085"/>
    </source>
</evidence>
<dbReference type="SUPFAM" id="SSF52833">
    <property type="entry name" value="Thioredoxin-like"/>
    <property type="match status" value="3"/>
</dbReference>
<dbReference type="Pfam" id="PF13848">
    <property type="entry name" value="Thioredoxin_6"/>
    <property type="match status" value="1"/>
</dbReference>
<dbReference type="InterPro" id="IPR013766">
    <property type="entry name" value="Thioredoxin_domain"/>
</dbReference>
<dbReference type="GO" id="GO:0005783">
    <property type="term" value="C:endoplasmic reticulum"/>
    <property type="evidence" value="ECO:0007669"/>
    <property type="project" value="TreeGrafter"/>
</dbReference>
<accession>A0A9P7YUN8</accession>
<organism evidence="5 6">
    <name type="scientific">Amylocarpus encephaloides</name>
    <dbReference type="NCBI Taxonomy" id="45428"/>
    <lineage>
        <taxon>Eukaryota</taxon>
        <taxon>Fungi</taxon>
        <taxon>Dikarya</taxon>
        <taxon>Ascomycota</taxon>
        <taxon>Pezizomycotina</taxon>
        <taxon>Leotiomycetes</taxon>
        <taxon>Helotiales</taxon>
        <taxon>Helotiales incertae sedis</taxon>
        <taxon>Amylocarpus</taxon>
    </lineage>
</organism>
<dbReference type="PANTHER" id="PTHR18929">
    <property type="entry name" value="PROTEIN DISULFIDE ISOMERASE"/>
    <property type="match status" value="1"/>
</dbReference>
<reference evidence="5" key="1">
    <citation type="journal article" date="2021" name="IMA Fungus">
        <title>Genomic characterization of three marine fungi, including Emericellopsis atlantica sp. nov. with signatures of a generalist lifestyle and marine biomass degradation.</title>
        <authorList>
            <person name="Hagestad O.C."/>
            <person name="Hou L."/>
            <person name="Andersen J.H."/>
            <person name="Hansen E.H."/>
            <person name="Altermark B."/>
            <person name="Li C."/>
            <person name="Kuhnert E."/>
            <person name="Cox R.J."/>
            <person name="Crous P.W."/>
            <person name="Spatafora J.W."/>
            <person name="Lail K."/>
            <person name="Amirebrahimi M."/>
            <person name="Lipzen A."/>
            <person name="Pangilinan J."/>
            <person name="Andreopoulos W."/>
            <person name="Hayes R.D."/>
            <person name="Ng V."/>
            <person name="Grigoriev I.V."/>
            <person name="Jackson S.A."/>
            <person name="Sutton T.D.S."/>
            <person name="Dobson A.D.W."/>
            <person name="Rama T."/>
        </authorList>
    </citation>
    <scope>NUCLEOTIDE SEQUENCE</scope>
    <source>
        <strain evidence="5">TRa018bII</strain>
    </source>
</reference>
<sequence length="360" mass="39882">MRLSSAIILSSCLASTGWCWEHASGDALSEIIEKNELAESCETLESEWSIAAESASIPLLSIDCNSEPKFCSEHDVALFPAIRLYHDVGQVTRYRGERTASSISAFVQRSSRPVISVVDVNNLTEFQSIDTVVFILVIPNPDHEVKATFTRVATQYHSSFSFGVRVGPPNYKAHVLCYKSHEDELEVFTGPLNPTAIEGFVKEASLPLVGQLTRRNEMKYLKSGKSLVYIFANTDASISTFKTEFTPLAKKFKEYLSFVTIDAREYGHMLETLGLQKGKLPAAAVYNPSFGQMFPFDQEIEVEPKVIDAFVIDIVQGIIKPWGSSEEKEDSGQQVAVEERQEDGEDAIGEGHVGVDHSEL</sequence>
<keyword evidence="3" id="KW-0732">Signal</keyword>
<evidence type="ECO:0000256" key="1">
    <source>
        <dbReference type="ARBA" id="ARBA00006347"/>
    </source>
</evidence>
<proteinExistence type="inferred from homology"/>
<comment type="caution">
    <text evidence="5">The sequence shown here is derived from an EMBL/GenBank/DDBJ whole genome shotgun (WGS) entry which is preliminary data.</text>
</comment>
<name>A0A9P7YUN8_9HELO</name>
<evidence type="ECO:0000256" key="2">
    <source>
        <dbReference type="SAM" id="MobiDB-lite"/>
    </source>
</evidence>
<dbReference type="EMBL" id="MU251356">
    <property type="protein sequence ID" value="KAG9239732.1"/>
    <property type="molecule type" value="Genomic_DNA"/>
</dbReference>
<comment type="similarity">
    <text evidence="1">Belongs to the protein disulfide isomerase family.</text>
</comment>